<dbReference type="Proteomes" id="UP000641932">
    <property type="component" value="Unassembled WGS sequence"/>
</dbReference>
<evidence type="ECO:0000256" key="4">
    <source>
        <dbReference type="ARBA" id="ARBA00022898"/>
    </source>
</evidence>
<dbReference type="SUPFAM" id="SSF53383">
    <property type="entry name" value="PLP-dependent transferases"/>
    <property type="match status" value="1"/>
</dbReference>
<dbReference type="GO" id="GO:0030170">
    <property type="term" value="F:pyridoxal phosphate binding"/>
    <property type="evidence" value="ECO:0007669"/>
    <property type="project" value="InterPro"/>
</dbReference>
<evidence type="ECO:0000256" key="1">
    <source>
        <dbReference type="ARBA" id="ARBA00001933"/>
    </source>
</evidence>
<dbReference type="Gene3D" id="3.40.640.10">
    <property type="entry name" value="Type I PLP-dependent aspartate aminotransferase-like (Major domain)"/>
    <property type="match status" value="1"/>
</dbReference>
<keyword evidence="2 6" id="KW-0032">Aminotransferase</keyword>
<dbReference type="InterPro" id="IPR015424">
    <property type="entry name" value="PyrdxlP-dep_Trfase"/>
</dbReference>
<evidence type="ECO:0000313" key="7">
    <source>
        <dbReference type="Proteomes" id="UP000641932"/>
    </source>
</evidence>
<dbReference type="EMBL" id="BMMS01000026">
    <property type="protein sequence ID" value="GGO95613.1"/>
    <property type="molecule type" value="Genomic_DNA"/>
</dbReference>
<dbReference type="PANTHER" id="PTHR42790">
    <property type="entry name" value="AMINOTRANSFERASE"/>
    <property type="match status" value="1"/>
</dbReference>
<dbReference type="InterPro" id="IPR015422">
    <property type="entry name" value="PyrdxlP-dep_Trfase_small"/>
</dbReference>
<dbReference type="GO" id="GO:0008483">
    <property type="term" value="F:transaminase activity"/>
    <property type="evidence" value="ECO:0007669"/>
    <property type="project" value="UniProtKB-KW"/>
</dbReference>
<organism evidence="6 7">
    <name type="scientific">Wenjunlia tyrosinilytica</name>
    <dbReference type="NCBI Taxonomy" id="1544741"/>
    <lineage>
        <taxon>Bacteria</taxon>
        <taxon>Bacillati</taxon>
        <taxon>Actinomycetota</taxon>
        <taxon>Actinomycetes</taxon>
        <taxon>Kitasatosporales</taxon>
        <taxon>Streptomycetaceae</taxon>
        <taxon>Wenjunlia</taxon>
    </lineage>
</organism>
<dbReference type="InterPro" id="IPR015421">
    <property type="entry name" value="PyrdxlP-dep_Trfase_major"/>
</dbReference>
<reference evidence="6" key="1">
    <citation type="journal article" date="2014" name="Int. J. Syst. Evol. Microbiol.">
        <title>Complete genome sequence of Corynebacterium casei LMG S-19264T (=DSM 44701T), isolated from a smear-ripened cheese.</title>
        <authorList>
            <consortium name="US DOE Joint Genome Institute (JGI-PGF)"/>
            <person name="Walter F."/>
            <person name="Albersmeier A."/>
            <person name="Kalinowski J."/>
            <person name="Ruckert C."/>
        </authorList>
    </citation>
    <scope>NUCLEOTIDE SEQUENCE</scope>
    <source>
        <strain evidence="6">CGMCC 4.7201</strain>
    </source>
</reference>
<proteinExistence type="predicted"/>
<dbReference type="CDD" id="cd00609">
    <property type="entry name" value="AAT_like"/>
    <property type="match status" value="1"/>
</dbReference>
<sequence>MADHSVLSREAVLEIDRSALHAAVADPVMESVTFLTEVMSKFPDAVSFAPGAPHESFFGSVDIARHIESYVGYLCRERGLTRAQAERRVFQYGATPGQINELVARALRTDEGIDVPPEAVVVTVGCQEAIFITLRALHAGPEDVLLVADPCYVGVVGAARLLGIEIRGVEQPADGFDVAALHRECLAVRAEGKRPRALYLVPDFSNPSGARLDLDARKALLEAAAEEDLVILEDNPYGFTAAQGTRLPTLKALDRNRRVVYLGTFAKVCLPGARVGFAVADQQVRGPGERPRLLAAELAAVKSMVTVNTSPIGQAVIGGMLVESGGSLQAMIREKSEFYQRNLKLLIDALERHFPPDARAREGIHWETPEGGFFLVMTLPFTADDAMVEVSARDFGVLWTPMSHFFVGGSGGLRQIRLSLSYLDDDRMEEGAARLAAFVRSRTETRNCLVTTSG</sequence>
<evidence type="ECO:0000256" key="2">
    <source>
        <dbReference type="ARBA" id="ARBA00022576"/>
    </source>
</evidence>
<evidence type="ECO:0000256" key="3">
    <source>
        <dbReference type="ARBA" id="ARBA00022679"/>
    </source>
</evidence>
<dbReference type="AlphaFoldDB" id="A0A917ZV57"/>
<dbReference type="InterPro" id="IPR050859">
    <property type="entry name" value="Class-I_PLP-dep_aminotransf"/>
</dbReference>
<feature type="domain" description="Aminotransferase class I/classII large" evidence="5">
    <location>
        <begin position="83"/>
        <end position="435"/>
    </location>
</feature>
<keyword evidence="7" id="KW-1185">Reference proteome</keyword>
<dbReference type="Gene3D" id="3.90.1150.10">
    <property type="entry name" value="Aspartate Aminotransferase, domain 1"/>
    <property type="match status" value="1"/>
</dbReference>
<comment type="caution">
    <text evidence="6">The sequence shown here is derived from an EMBL/GenBank/DDBJ whole genome shotgun (WGS) entry which is preliminary data.</text>
</comment>
<reference evidence="6" key="2">
    <citation type="submission" date="2020-09" db="EMBL/GenBank/DDBJ databases">
        <authorList>
            <person name="Sun Q."/>
            <person name="Zhou Y."/>
        </authorList>
    </citation>
    <scope>NUCLEOTIDE SEQUENCE</scope>
    <source>
        <strain evidence="6">CGMCC 4.7201</strain>
    </source>
</reference>
<gene>
    <name evidence="6" type="ORF">GCM10012280_53210</name>
</gene>
<keyword evidence="4" id="KW-0663">Pyridoxal phosphate</keyword>
<evidence type="ECO:0000313" key="6">
    <source>
        <dbReference type="EMBL" id="GGO95613.1"/>
    </source>
</evidence>
<protein>
    <submittedName>
        <fullName evidence="6">Aminotransferase</fullName>
    </submittedName>
</protein>
<evidence type="ECO:0000259" key="5">
    <source>
        <dbReference type="Pfam" id="PF00155"/>
    </source>
</evidence>
<dbReference type="GO" id="GO:1901605">
    <property type="term" value="P:alpha-amino acid metabolic process"/>
    <property type="evidence" value="ECO:0007669"/>
    <property type="project" value="TreeGrafter"/>
</dbReference>
<keyword evidence="3" id="KW-0808">Transferase</keyword>
<dbReference type="InterPro" id="IPR004839">
    <property type="entry name" value="Aminotransferase_I/II_large"/>
</dbReference>
<dbReference type="PANTHER" id="PTHR42790:SF19">
    <property type="entry name" value="KYNURENINE_ALPHA-AMINOADIPATE AMINOTRANSFERASE, MITOCHONDRIAL"/>
    <property type="match status" value="1"/>
</dbReference>
<comment type="cofactor">
    <cofactor evidence="1">
        <name>pyridoxal 5'-phosphate</name>
        <dbReference type="ChEBI" id="CHEBI:597326"/>
    </cofactor>
</comment>
<name>A0A917ZV57_9ACTN</name>
<accession>A0A917ZV57</accession>
<dbReference type="RefSeq" id="WP_189134338.1">
    <property type="nucleotide sequence ID" value="NZ_BMMS01000026.1"/>
</dbReference>
<dbReference type="Pfam" id="PF00155">
    <property type="entry name" value="Aminotran_1_2"/>
    <property type="match status" value="1"/>
</dbReference>